<protein>
    <submittedName>
        <fullName evidence="1">Uncharacterized protein</fullName>
    </submittedName>
</protein>
<name>A0A426XW36_ENSVE</name>
<comment type="caution">
    <text evidence="1">The sequence shown here is derived from an EMBL/GenBank/DDBJ whole genome shotgun (WGS) entry which is preliminary data.</text>
</comment>
<dbReference type="Proteomes" id="UP000287651">
    <property type="component" value="Unassembled WGS sequence"/>
</dbReference>
<dbReference type="EMBL" id="AMZH03016931">
    <property type="protein sequence ID" value="RRT43743.1"/>
    <property type="molecule type" value="Genomic_DNA"/>
</dbReference>
<evidence type="ECO:0000313" key="2">
    <source>
        <dbReference type="Proteomes" id="UP000287651"/>
    </source>
</evidence>
<accession>A0A426XW36</accession>
<evidence type="ECO:0000313" key="1">
    <source>
        <dbReference type="EMBL" id="RRT43743.1"/>
    </source>
</evidence>
<reference evidence="1 2" key="1">
    <citation type="journal article" date="2014" name="Agronomy (Basel)">
        <title>A Draft Genome Sequence for Ensete ventricosum, the Drought-Tolerant Tree Against Hunger.</title>
        <authorList>
            <person name="Harrison J."/>
            <person name="Moore K.A."/>
            <person name="Paszkiewicz K."/>
            <person name="Jones T."/>
            <person name="Grant M."/>
            <person name="Ambacheew D."/>
            <person name="Muzemil S."/>
            <person name="Studholme D.J."/>
        </authorList>
    </citation>
    <scope>NUCLEOTIDE SEQUENCE [LARGE SCALE GENOMIC DNA]</scope>
</reference>
<gene>
    <name evidence="1" type="ORF">B296_00029882</name>
</gene>
<sequence length="111" mass="12051">MGRGHDTPCLINGRGLGSVFTRSPYLHESSVKSIDTETRSTPLLSRVRLTFLCAIKKGASDLANAAGDAKMRTAARRKRLRIPDLGSTMARVSQVLGKPRLGKEPESRICS</sequence>
<dbReference type="AlphaFoldDB" id="A0A426XW36"/>
<proteinExistence type="predicted"/>
<organism evidence="1 2">
    <name type="scientific">Ensete ventricosum</name>
    <name type="common">Abyssinian banana</name>
    <name type="synonym">Musa ensete</name>
    <dbReference type="NCBI Taxonomy" id="4639"/>
    <lineage>
        <taxon>Eukaryota</taxon>
        <taxon>Viridiplantae</taxon>
        <taxon>Streptophyta</taxon>
        <taxon>Embryophyta</taxon>
        <taxon>Tracheophyta</taxon>
        <taxon>Spermatophyta</taxon>
        <taxon>Magnoliopsida</taxon>
        <taxon>Liliopsida</taxon>
        <taxon>Zingiberales</taxon>
        <taxon>Musaceae</taxon>
        <taxon>Ensete</taxon>
    </lineage>
</organism>